<dbReference type="EMBL" id="JACHEN010000016">
    <property type="protein sequence ID" value="MBB6216582.1"/>
    <property type="molecule type" value="Genomic_DNA"/>
</dbReference>
<dbReference type="InterPro" id="IPR011990">
    <property type="entry name" value="TPR-like_helical_dom_sf"/>
</dbReference>
<dbReference type="SUPFAM" id="SSF48452">
    <property type="entry name" value="TPR-like"/>
    <property type="match status" value="2"/>
</dbReference>
<accession>A0A841L091</accession>
<sequence>MQKLTLSDVKLKTPQQQVKEAILEKYQTTEEFANAIGLYPESVKVYLRDKNIGSDKFKIKLVNALDKGYDEIVISYKEQISRMVQTIYRDCKEYKSENDLLTMRRLRELCIEYNLDIESMKMDRAMAIYHFYKSEFFKSIELLEMALAKARSLEDKSFEVMFLSDLASIYYSNHRYKRSLEIFNHAEKLIELSAIKDDALFNFNYLFGILLNDTGYHEKAREKFLKASKLASGKVDKGRAIMNIGLSYKKQGEYQTAVEHYTKALQYTKSNAEKQSVIYNNLAELYKVVGDYDRALKYIQRSFELLDYDNQNYYFVTFQTYAQIKALRGELRDVLEQLFEIIIERQNAFTHKSFMIKGIETVIQLAYQERNTAILKKIELFLIESFDTIGTNNAEYASELERCLGKILRCYNNRFEI</sequence>
<dbReference type="SMART" id="SM00028">
    <property type="entry name" value="TPR"/>
    <property type="match status" value="3"/>
</dbReference>
<name>A0A841L091_9FIRM</name>
<dbReference type="RefSeq" id="WP_184311113.1">
    <property type="nucleotide sequence ID" value="NZ_JACHEN010000016.1"/>
</dbReference>
<proteinExistence type="predicted"/>
<feature type="repeat" description="TPR" evidence="1">
    <location>
        <begin position="238"/>
        <end position="271"/>
    </location>
</feature>
<dbReference type="InterPro" id="IPR019734">
    <property type="entry name" value="TPR_rpt"/>
</dbReference>
<dbReference type="PANTHER" id="PTHR10098">
    <property type="entry name" value="RAPSYN-RELATED"/>
    <property type="match status" value="1"/>
</dbReference>
<dbReference type="AlphaFoldDB" id="A0A841L091"/>
<evidence type="ECO:0000313" key="2">
    <source>
        <dbReference type="EMBL" id="MBB6216582.1"/>
    </source>
</evidence>
<organism evidence="2 3">
    <name type="scientific">Anaerosolibacter carboniphilus</name>
    <dbReference type="NCBI Taxonomy" id="1417629"/>
    <lineage>
        <taxon>Bacteria</taxon>
        <taxon>Bacillati</taxon>
        <taxon>Bacillota</taxon>
        <taxon>Clostridia</taxon>
        <taxon>Peptostreptococcales</taxon>
        <taxon>Thermotaleaceae</taxon>
        <taxon>Anaerosolibacter</taxon>
    </lineage>
</organism>
<dbReference type="Pfam" id="PF00515">
    <property type="entry name" value="TPR_1"/>
    <property type="match status" value="1"/>
</dbReference>
<reference evidence="2 3" key="1">
    <citation type="submission" date="2020-08" db="EMBL/GenBank/DDBJ databases">
        <title>Genomic Encyclopedia of Type Strains, Phase IV (KMG-IV): sequencing the most valuable type-strain genomes for metagenomic binning, comparative biology and taxonomic classification.</title>
        <authorList>
            <person name="Goeker M."/>
        </authorList>
    </citation>
    <scope>NUCLEOTIDE SEQUENCE [LARGE SCALE GENOMIC DNA]</scope>
    <source>
        <strain evidence="2 3">DSM 103526</strain>
    </source>
</reference>
<gene>
    <name evidence="2" type="ORF">HNQ80_002686</name>
</gene>
<feature type="repeat" description="TPR" evidence="1">
    <location>
        <begin position="276"/>
        <end position="309"/>
    </location>
</feature>
<evidence type="ECO:0000256" key="1">
    <source>
        <dbReference type="PROSITE-ProRule" id="PRU00339"/>
    </source>
</evidence>
<keyword evidence="3" id="KW-1185">Reference proteome</keyword>
<dbReference type="PROSITE" id="PS50005">
    <property type="entry name" value="TPR"/>
    <property type="match status" value="2"/>
</dbReference>
<dbReference type="PROSITE" id="PS50293">
    <property type="entry name" value="TPR_REGION"/>
    <property type="match status" value="1"/>
</dbReference>
<dbReference type="Proteomes" id="UP000579281">
    <property type="component" value="Unassembled WGS sequence"/>
</dbReference>
<comment type="caution">
    <text evidence="2">The sequence shown here is derived from an EMBL/GenBank/DDBJ whole genome shotgun (WGS) entry which is preliminary data.</text>
</comment>
<keyword evidence="1" id="KW-0802">TPR repeat</keyword>
<protein>
    <submittedName>
        <fullName evidence="2">Tetratricopeptide (TPR) repeat protein</fullName>
    </submittedName>
</protein>
<dbReference type="Gene3D" id="1.25.40.10">
    <property type="entry name" value="Tetratricopeptide repeat domain"/>
    <property type="match status" value="1"/>
</dbReference>
<evidence type="ECO:0000313" key="3">
    <source>
        <dbReference type="Proteomes" id="UP000579281"/>
    </source>
</evidence>
<dbReference type="Pfam" id="PF13176">
    <property type="entry name" value="TPR_7"/>
    <property type="match status" value="1"/>
</dbReference>